<accession>A0A1W2G6J8</accession>
<dbReference type="STRING" id="692418.SAMN04488029_0643"/>
<evidence type="ECO:0000256" key="6">
    <source>
        <dbReference type="ARBA" id="ARBA00023065"/>
    </source>
</evidence>
<keyword evidence="2" id="KW-0813">Transport</keyword>
<comment type="similarity">
    <text evidence="8">Belongs to the anion channel-forming bestrophin (TC 1.A.46) family.</text>
</comment>
<dbReference type="PANTHER" id="PTHR33281:SF19">
    <property type="entry name" value="VOLTAGE-DEPENDENT ANION CHANNEL-FORMING PROTEIN YNEE"/>
    <property type="match status" value="1"/>
</dbReference>
<reference evidence="10 11" key="1">
    <citation type="submission" date="2017-04" db="EMBL/GenBank/DDBJ databases">
        <authorList>
            <person name="Afonso C.L."/>
            <person name="Miller P.J."/>
            <person name="Scott M.A."/>
            <person name="Spackman E."/>
            <person name="Goraichik I."/>
            <person name="Dimitrov K.M."/>
            <person name="Suarez D.L."/>
            <person name="Swayne D.E."/>
        </authorList>
    </citation>
    <scope>NUCLEOTIDE SEQUENCE [LARGE SCALE GENOMIC DNA]</scope>
    <source>
        <strain evidence="10 11">DSM 26133</strain>
    </source>
</reference>
<name>A0A1W2G6J8_REIFA</name>
<dbReference type="GO" id="GO:0005886">
    <property type="term" value="C:plasma membrane"/>
    <property type="evidence" value="ECO:0007669"/>
    <property type="project" value="UniProtKB-SubCell"/>
</dbReference>
<evidence type="ECO:0000256" key="2">
    <source>
        <dbReference type="ARBA" id="ARBA00022448"/>
    </source>
</evidence>
<feature type="transmembrane region" description="Helical" evidence="9">
    <location>
        <begin position="247"/>
        <end position="266"/>
    </location>
</feature>
<evidence type="ECO:0000256" key="3">
    <source>
        <dbReference type="ARBA" id="ARBA00022475"/>
    </source>
</evidence>
<dbReference type="Proteomes" id="UP000192472">
    <property type="component" value="Unassembled WGS sequence"/>
</dbReference>
<dbReference type="AlphaFoldDB" id="A0A1W2G6J8"/>
<feature type="transmembrane region" description="Helical" evidence="9">
    <location>
        <begin position="9"/>
        <end position="27"/>
    </location>
</feature>
<dbReference type="Pfam" id="PF25539">
    <property type="entry name" value="Bestrophin_2"/>
    <property type="match status" value="1"/>
</dbReference>
<evidence type="ECO:0000256" key="4">
    <source>
        <dbReference type="ARBA" id="ARBA00022692"/>
    </source>
</evidence>
<evidence type="ECO:0000313" key="10">
    <source>
        <dbReference type="EMBL" id="SMD32300.1"/>
    </source>
</evidence>
<comment type="subcellular location">
    <subcellularLocation>
        <location evidence="1">Cell membrane</location>
        <topology evidence="1">Multi-pass membrane protein</topology>
    </subcellularLocation>
</comment>
<feature type="transmembrane region" description="Helical" evidence="9">
    <location>
        <begin position="218"/>
        <end position="241"/>
    </location>
</feature>
<gene>
    <name evidence="10" type="ORF">SAMN04488029_0643</name>
</gene>
<evidence type="ECO:0000313" key="11">
    <source>
        <dbReference type="Proteomes" id="UP000192472"/>
    </source>
</evidence>
<keyword evidence="6" id="KW-0406">Ion transport</keyword>
<evidence type="ECO:0000256" key="1">
    <source>
        <dbReference type="ARBA" id="ARBA00004651"/>
    </source>
</evidence>
<proteinExistence type="inferred from homology"/>
<organism evidence="10 11">
    <name type="scientific">Reichenbachiella faecimaris</name>
    <dbReference type="NCBI Taxonomy" id="692418"/>
    <lineage>
        <taxon>Bacteria</taxon>
        <taxon>Pseudomonadati</taxon>
        <taxon>Bacteroidota</taxon>
        <taxon>Cytophagia</taxon>
        <taxon>Cytophagales</taxon>
        <taxon>Reichenbachiellaceae</taxon>
        <taxon>Reichenbachiella</taxon>
    </lineage>
</organism>
<dbReference type="PANTHER" id="PTHR33281">
    <property type="entry name" value="UPF0187 PROTEIN YNEE"/>
    <property type="match status" value="1"/>
</dbReference>
<feature type="transmembrane region" description="Helical" evidence="9">
    <location>
        <begin position="33"/>
        <end position="51"/>
    </location>
</feature>
<sequence>MTFNWSKEPFILGLIYSLAIFGGSYILDFHIYIPWQPISIIGIAVAFYLGFKNNSAYDRTWEARKIWGGIVNNSRSFGAAALAFVSGADSDQVIKELIYRHVAWLTALRHQLRLSRPWEHAENRLNGKYAPTVCEDYTEKLDLELKPFLTEKEILALDGKTNTATQIMKNQAIRLQALRDKGYFEDFRHMEFHQLIVSFYADQGKAERIKNFPFPRQYASTAVWLTIVFCGFVPMGLLDIAKSANGWVYWVSPVISALIIWVFFLMEKIGDYSENPFEGTYNDVPITSIAKGIEIDLREMIDDTNIPSPVQDENGFLL</sequence>
<dbReference type="InterPro" id="IPR044669">
    <property type="entry name" value="YneE/VCCN1/2-like"/>
</dbReference>
<evidence type="ECO:0000256" key="8">
    <source>
        <dbReference type="ARBA" id="ARBA00034708"/>
    </source>
</evidence>
<evidence type="ECO:0000256" key="9">
    <source>
        <dbReference type="SAM" id="Phobius"/>
    </source>
</evidence>
<keyword evidence="3" id="KW-1003">Cell membrane</keyword>
<keyword evidence="5 9" id="KW-1133">Transmembrane helix</keyword>
<keyword evidence="11" id="KW-1185">Reference proteome</keyword>
<evidence type="ECO:0000256" key="5">
    <source>
        <dbReference type="ARBA" id="ARBA00022989"/>
    </source>
</evidence>
<keyword evidence="4 9" id="KW-0812">Transmembrane</keyword>
<dbReference type="EMBL" id="FWYF01000001">
    <property type="protein sequence ID" value="SMD32300.1"/>
    <property type="molecule type" value="Genomic_DNA"/>
</dbReference>
<keyword evidence="7 9" id="KW-0472">Membrane</keyword>
<protein>
    <submittedName>
        <fullName evidence="10">Putative membrane protein</fullName>
    </submittedName>
</protein>
<evidence type="ECO:0000256" key="7">
    <source>
        <dbReference type="ARBA" id="ARBA00023136"/>
    </source>
</evidence>
<dbReference type="GO" id="GO:0005254">
    <property type="term" value="F:chloride channel activity"/>
    <property type="evidence" value="ECO:0007669"/>
    <property type="project" value="InterPro"/>
</dbReference>